<feature type="compositionally biased region" description="Basic and acidic residues" evidence="6">
    <location>
        <begin position="472"/>
        <end position="483"/>
    </location>
</feature>
<dbReference type="GO" id="GO:0000184">
    <property type="term" value="P:nuclear-transcribed mRNA catabolic process, nonsense-mediated decay"/>
    <property type="evidence" value="ECO:0007669"/>
    <property type="project" value="UniProtKB-KW"/>
</dbReference>
<gene>
    <name evidence="8" type="ORF">MHUMG1_00893</name>
</gene>
<dbReference type="CDD" id="cd12455">
    <property type="entry name" value="RRM_like_Smg4_UPF3"/>
    <property type="match status" value="1"/>
</dbReference>
<keyword evidence="9" id="KW-1185">Reference proteome</keyword>
<name>A0A9P8SD57_9HYPO</name>
<sequence>MSTQPPQVLSRKANGPSSSATSQPSDQIKVRQRVRASQAKDNDTGGNALKPAKGKGPADRRGGASNKSANDGEVAPKAARSKPQNEGEKLVIRRLPPGMTMEEFISILGPEWEMSKGKVDWFSYVPGKISIDPSKPSRPGRAYVHLVRKDDIMPLSEVVRNATWEDAKSTFTNPSLIGPPVLEFSIYKKVPGTKKRTDTRQGTIDQDPEFMAFLEGLANPAPMRESIDVEDADESAKVEVKVTTTPLVEFLKEKKANRGKDGSGKNSKSGKGKSGAKDDDSFGRKKGKESRAEKQDKTPKENVKILTKKAATEQAAEGAKKVASQIATANAAATTAAAATDVPKSRRAGIAAAARILQRDLGLSPGSAHRRARHDAAKAEADAKAASSSTKDDNGTAADVANAASSTASAASPAEVIVQAPKSRPDSPVASKPQAGRRNRGGKGGAEKGKSAANETSGPQPTAANPPVILRKKNDSETNKKTAEPQVQASGPVTNSNGNGRQAGKEKANSKLASQKKSPAVSANATRAFIKHVNASQGVNDAKLREALGAFGTITLVEIDRRKGFAYVDFSEHEALVKAVAASPVQVGQGNVQVVERKDKKLTAAAAAPGGSAKDGQTPNGEKEKEKEKPSGGRGRRGRGGGGGKAAAGTANGQATAGPALASTGGILDWVGHVQHYNMLAKHPNVPNDGTEETDMPHKYDI</sequence>
<keyword evidence="3" id="KW-0866">Nonsense-mediated mRNA decay</keyword>
<evidence type="ECO:0000256" key="4">
    <source>
        <dbReference type="ARBA" id="ARBA00023242"/>
    </source>
</evidence>
<evidence type="ECO:0000256" key="2">
    <source>
        <dbReference type="ARBA" id="ARBA00005991"/>
    </source>
</evidence>
<dbReference type="SMART" id="SM00360">
    <property type="entry name" value="RRM"/>
    <property type="match status" value="1"/>
</dbReference>
<dbReference type="InterPro" id="IPR012677">
    <property type="entry name" value="Nucleotide-bd_a/b_plait_sf"/>
</dbReference>
<dbReference type="Pfam" id="PF00076">
    <property type="entry name" value="RRM_1"/>
    <property type="match status" value="1"/>
</dbReference>
<dbReference type="InterPro" id="IPR035979">
    <property type="entry name" value="RBD_domain_sf"/>
</dbReference>
<feature type="region of interest" description="Disordered" evidence="6">
    <location>
        <begin position="603"/>
        <end position="652"/>
    </location>
</feature>
<dbReference type="EMBL" id="JACEFI010000001">
    <property type="protein sequence ID" value="KAH0602014.1"/>
    <property type="molecule type" value="Genomic_DNA"/>
</dbReference>
<dbReference type="Gene3D" id="3.30.70.330">
    <property type="match status" value="2"/>
</dbReference>
<feature type="compositionally biased region" description="Basic and acidic residues" evidence="6">
    <location>
        <begin position="275"/>
        <end position="303"/>
    </location>
</feature>
<dbReference type="InterPro" id="IPR005120">
    <property type="entry name" value="UPF3_dom"/>
</dbReference>
<keyword evidence="4" id="KW-0539">Nucleus</keyword>
<evidence type="ECO:0000313" key="9">
    <source>
        <dbReference type="Proteomes" id="UP000764110"/>
    </source>
</evidence>
<dbReference type="PROSITE" id="PS50102">
    <property type="entry name" value="RRM"/>
    <property type="match status" value="1"/>
</dbReference>
<dbReference type="GO" id="GO:0045727">
    <property type="term" value="P:positive regulation of translation"/>
    <property type="evidence" value="ECO:0007669"/>
    <property type="project" value="TreeGrafter"/>
</dbReference>
<accession>A0A9P8SD57</accession>
<organism evidence="8 9">
    <name type="scientific">Metarhizium humberi</name>
    <dbReference type="NCBI Taxonomy" id="2596975"/>
    <lineage>
        <taxon>Eukaryota</taxon>
        <taxon>Fungi</taxon>
        <taxon>Dikarya</taxon>
        <taxon>Ascomycota</taxon>
        <taxon>Pezizomycotina</taxon>
        <taxon>Sordariomycetes</taxon>
        <taxon>Hypocreomycetidae</taxon>
        <taxon>Hypocreales</taxon>
        <taxon>Clavicipitaceae</taxon>
        <taxon>Metarhizium</taxon>
    </lineage>
</organism>
<feature type="compositionally biased region" description="Basic and acidic residues" evidence="6">
    <location>
        <begin position="621"/>
        <end position="631"/>
    </location>
</feature>
<dbReference type="GO" id="GO:0005737">
    <property type="term" value="C:cytoplasm"/>
    <property type="evidence" value="ECO:0007669"/>
    <property type="project" value="TreeGrafter"/>
</dbReference>
<keyword evidence="5" id="KW-0694">RNA-binding</keyword>
<evidence type="ECO:0000259" key="7">
    <source>
        <dbReference type="PROSITE" id="PS50102"/>
    </source>
</evidence>
<feature type="compositionally biased region" description="Polar residues" evidence="6">
    <location>
        <begin position="485"/>
        <end position="500"/>
    </location>
</feature>
<comment type="caution">
    <text evidence="8">The sequence shown here is derived from an EMBL/GenBank/DDBJ whole genome shotgun (WGS) entry which is preliminary data.</text>
</comment>
<feature type="compositionally biased region" description="Basic and acidic residues" evidence="6">
    <location>
        <begin position="253"/>
        <end position="263"/>
    </location>
</feature>
<evidence type="ECO:0000256" key="6">
    <source>
        <dbReference type="SAM" id="MobiDB-lite"/>
    </source>
</evidence>
<dbReference type="GO" id="GO:0005730">
    <property type="term" value="C:nucleolus"/>
    <property type="evidence" value="ECO:0007669"/>
    <property type="project" value="TreeGrafter"/>
</dbReference>
<dbReference type="InterPro" id="IPR039722">
    <property type="entry name" value="Upf3"/>
</dbReference>
<feature type="compositionally biased region" description="Low complexity" evidence="6">
    <location>
        <begin position="397"/>
        <end position="414"/>
    </location>
</feature>
<feature type="compositionally biased region" description="Basic and acidic residues" evidence="6">
    <location>
        <begin position="374"/>
        <end position="383"/>
    </location>
</feature>
<protein>
    <recommendedName>
        <fullName evidence="7">RRM domain-containing protein</fullName>
    </recommendedName>
</protein>
<dbReference type="Proteomes" id="UP000764110">
    <property type="component" value="Unassembled WGS sequence"/>
</dbReference>
<evidence type="ECO:0000256" key="3">
    <source>
        <dbReference type="ARBA" id="ARBA00023161"/>
    </source>
</evidence>
<feature type="region of interest" description="Disordered" evidence="6">
    <location>
        <begin position="253"/>
        <end position="304"/>
    </location>
</feature>
<feature type="compositionally biased region" description="Polar residues" evidence="6">
    <location>
        <begin position="511"/>
        <end position="520"/>
    </location>
</feature>
<comment type="similarity">
    <text evidence="2">Belongs to the RENT3 family.</text>
</comment>
<feature type="compositionally biased region" description="Polar residues" evidence="6">
    <location>
        <begin position="15"/>
        <end position="26"/>
    </location>
</feature>
<dbReference type="InterPro" id="IPR000504">
    <property type="entry name" value="RRM_dom"/>
</dbReference>
<dbReference type="GO" id="GO:0003729">
    <property type="term" value="F:mRNA binding"/>
    <property type="evidence" value="ECO:0007669"/>
    <property type="project" value="TreeGrafter"/>
</dbReference>
<reference evidence="8 9" key="1">
    <citation type="submission" date="2020-07" db="EMBL/GenBank/DDBJ databases">
        <title>Metarhizium humberi genome.</title>
        <authorList>
            <person name="Lysoe E."/>
        </authorList>
    </citation>
    <scope>NUCLEOTIDE SEQUENCE [LARGE SCALE GENOMIC DNA]</scope>
    <source>
        <strain evidence="8 9">ESALQ1638</strain>
    </source>
</reference>
<dbReference type="PANTHER" id="PTHR13112:SF0">
    <property type="entry name" value="FI21285P1"/>
    <property type="match status" value="1"/>
</dbReference>
<comment type="subcellular location">
    <subcellularLocation>
        <location evidence="1">Nucleus</location>
    </subcellularLocation>
</comment>
<evidence type="ECO:0000256" key="1">
    <source>
        <dbReference type="ARBA" id="ARBA00004123"/>
    </source>
</evidence>
<dbReference type="Pfam" id="PF03467">
    <property type="entry name" value="Smg4_UPF3"/>
    <property type="match status" value="1"/>
</dbReference>
<feature type="domain" description="RRM" evidence="7">
    <location>
        <begin position="526"/>
        <end position="609"/>
    </location>
</feature>
<evidence type="ECO:0000256" key="5">
    <source>
        <dbReference type="PROSITE-ProRule" id="PRU00176"/>
    </source>
</evidence>
<dbReference type="PANTHER" id="PTHR13112">
    <property type="entry name" value="UPF3 REGULATOR OF NONSENSE TRANSCRIPTS-LIKE PROTEIN"/>
    <property type="match status" value="1"/>
</dbReference>
<dbReference type="SUPFAM" id="SSF54928">
    <property type="entry name" value="RNA-binding domain, RBD"/>
    <property type="match status" value="2"/>
</dbReference>
<feature type="region of interest" description="Disordered" evidence="6">
    <location>
        <begin position="364"/>
        <end position="520"/>
    </location>
</feature>
<dbReference type="AlphaFoldDB" id="A0A9P8SD57"/>
<evidence type="ECO:0000313" key="8">
    <source>
        <dbReference type="EMBL" id="KAH0602014.1"/>
    </source>
</evidence>
<proteinExistence type="inferred from homology"/>
<feature type="region of interest" description="Disordered" evidence="6">
    <location>
        <begin position="1"/>
        <end position="90"/>
    </location>
</feature>
<feature type="region of interest" description="Disordered" evidence="6">
    <location>
        <begin position="682"/>
        <end position="702"/>
    </location>
</feature>